<dbReference type="InterPro" id="IPR045079">
    <property type="entry name" value="Oxoprolinase-like"/>
</dbReference>
<dbReference type="Pfam" id="PF19278">
    <property type="entry name" value="Hydant_A_C"/>
    <property type="match status" value="1"/>
</dbReference>
<reference evidence="5" key="1">
    <citation type="submission" date="2016-06" db="EMBL/GenBank/DDBJ databases">
        <authorList>
            <person name="Nascimento L."/>
            <person name="Pereira R.V."/>
            <person name="Martins L.F."/>
            <person name="Quaggio R.B."/>
            <person name="Silva A.M."/>
            <person name="Setubal J.C."/>
        </authorList>
    </citation>
    <scope>NUCLEOTIDE SEQUENCE [LARGE SCALE GENOMIC DNA]</scope>
</reference>
<protein>
    <recommendedName>
        <fullName evidence="6">Hydantoinase</fullName>
    </recommendedName>
</protein>
<dbReference type="Proteomes" id="UP000196475">
    <property type="component" value="Unassembled WGS sequence"/>
</dbReference>
<dbReference type="PANTHER" id="PTHR11365:SF23">
    <property type="entry name" value="HYPOTHETICAL 5-OXOPROLINASE (EUROFUNG)-RELATED"/>
    <property type="match status" value="1"/>
</dbReference>
<dbReference type="InterPro" id="IPR002821">
    <property type="entry name" value="Hydantoinase_A"/>
</dbReference>
<dbReference type="EMBL" id="LZRT01000094">
    <property type="protein sequence ID" value="OUM86094.1"/>
    <property type="molecule type" value="Genomic_DNA"/>
</dbReference>
<evidence type="ECO:0000259" key="2">
    <source>
        <dbReference type="Pfam" id="PF05378"/>
    </source>
</evidence>
<name>A0A1Y3PG27_9BACI</name>
<organism evidence="4 5">
    <name type="scientific">Bacillus thermozeamaize</name>
    <dbReference type="NCBI Taxonomy" id="230954"/>
    <lineage>
        <taxon>Bacteria</taxon>
        <taxon>Bacillati</taxon>
        <taxon>Bacillota</taxon>
        <taxon>Bacilli</taxon>
        <taxon>Bacillales</taxon>
        <taxon>Bacillaceae</taxon>
        <taxon>Bacillus</taxon>
    </lineage>
</organism>
<evidence type="ECO:0008006" key="6">
    <source>
        <dbReference type="Google" id="ProtNLM"/>
    </source>
</evidence>
<evidence type="ECO:0000313" key="4">
    <source>
        <dbReference type="EMBL" id="OUM86094.1"/>
    </source>
</evidence>
<dbReference type="GO" id="GO:0006749">
    <property type="term" value="P:glutathione metabolic process"/>
    <property type="evidence" value="ECO:0007669"/>
    <property type="project" value="TreeGrafter"/>
</dbReference>
<evidence type="ECO:0000313" key="5">
    <source>
        <dbReference type="Proteomes" id="UP000196475"/>
    </source>
</evidence>
<feature type="domain" description="Acetophenone carboxylase-like C-terminal" evidence="3">
    <location>
        <begin position="582"/>
        <end position="638"/>
    </location>
</feature>
<dbReference type="InterPro" id="IPR049517">
    <property type="entry name" value="ACX-like_C"/>
</dbReference>
<feature type="domain" description="Hydantoinase A/oxoprolinase" evidence="1">
    <location>
        <begin position="195"/>
        <end position="479"/>
    </location>
</feature>
<dbReference type="GO" id="GO:0017168">
    <property type="term" value="F:5-oxoprolinase (ATP-hydrolyzing) activity"/>
    <property type="evidence" value="ECO:0007669"/>
    <property type="project" value="TreeGrafter"/>
</dbReference>
<proteinExistence type="predicted"/>
<evidence type="ECO:0000259" key="3">
    <source>
        <dbReference type="Pfam" id="PF19278"/>
    </source>
</evidence>
<gene>
    <name evidence="4" type="ORF">BAA01_01815</name>
</gene>
<accession>A0A1Y3PG27</accession>
<dbReference type="AlphaFoldDB" id="A0A1Y3PG27"/>
<dbReference type="InterPro" id="IPR008040">
    <property type="entry name" value="Hydant_A_N"/>
</dbReference>
<evidence type="ECO:0000259" key="1">
    <source>
        <dbReference type="Pfam" id="PF01968"/>
    </source>
</evidence>
<feature type="domain" description="Hydantoinase/oxoprolinase N-terminal" evidence="2">
    <location>
        <begin position="6"/>
        <end position="91"/>
    </location>
</feature>
<dbReference type="Pfam" id="PF05378">
    <property type="entry name" value="Hydant_A_N"/>
    <property type="match status" value="1"/>
</dbReference>
<comment type="caution">
    <text evidence="4">The sequence shown here is derived from an EMBL/GenBank/DDBJ whole genome shotgun (WGS) entry which is preliminary data.</text>
</comment>
<dbReference type="PANTHER" id="PTHR11365">
    <property type="entry name" value="5-OXOPROLINASE RELATED"/>
    <property type="match status" value="1"/>
</dbReference>
<dbReference type="Pfam" id="PF01968">
    <property type="entry name" value="Hydantoinase_A"/>
    <property type="match status" value="1"/>
</dbReference>
<sequence>MPQLTVDIDTGGTFTDATISDGKQVVALKVRTTPHDLTESFRGIIKAAAERWNLSEVEFVKQVDTFRYSTTIGTNTIIQRNGPHIGLIVLEKDMPFFTSLDPESLLGSILYPVRQKVYGIQLDGGEADQRVILNAVETLLSEGAERLVVSISEQAEVVERRIKRIVFSEYPRHVLGALPILFSTELVADTNILRRATTAVLNAYLHPNLETFLYKAEDILRQYRYNRPLFIFCNDGTSNRVAKVTAVKTFNSGPTGGVEGALHLARHYRLPHVVTIDIGGTSTDLAFLVDGQLEEDTTGMIEDAEISFSLRRIEPLGGGGGTIARVEQGQFRLGPDSAGAAPGPACFGFGGTEATVTDANLVLGYFCDGATLAGQVPIDGERALHAITTKVAEPLGITATEAAVLIRDTLEERIAEAIRKGAAKRGLSPGDFVLIAFGGSGPMHAAGIAERAGIGSVLLPTMASVFSSFGIGFSDVVHRYSRTVHLTDGTELRQAIDTLFERARIDMRGEGFASDRVDFCWKLTLLQGEQVVQVTDQPEEALEQLQQNSGITAAFVELEARARLPHLGLQEVPVRLDRPEPLSQRHVAWTADNRVVTPIYAFDALENSDGKLAGPAIVETKYTTLVVPPGWRLSRDRYGQYMLTQEGN</sequence>
<dbReference type="GO" id="GO:0005829">
    <property type="term" value="C:cytosol"/>
    <property type="evidence" value="ECO:0007669"/>
    <property type="project" value="TreeGrafter"/>
</dbReference>